<evidence type="ECO:0000313" key="3">
    <source>
        <dbReference type="Proteomes" id="UP000053860"/>
    </source>
</evidence>
<dbReference type="AlphaFoldDB" id="A0A101HKX7"/>
<dbReference type="Gene3D" id="1.20.120.680">
    <property type="entry name" value="Formiminotetrahydrofolate cyclodeaminase monomer, up-and-down helical bundle"/>
    <property type="match status" value="1"/>
</dbReference>
<sequence length="209" mass="23046">MRKLQDLTVKEFLEKTAANEAVPGGGSNAALNAAIATALTGMVANLTIGRKKYAGVEERMKQIAAEMSEQRSRFMEDIDRDAEAYRLVMEAYRLPKETDEEITTRNEKIQEATKIAALVPMEVAERAFGLLGTMRETLEKGNPNAATDGLVGLMNCRTAILSALLNVRINLGSITDRAFVDKLTAACDRMEKETMEQEMAAISRLKSKR</sequence>
<protein>
    <submittedName>
        <fullName evidence="2">Glutamate formimidoyltransferase</fullName>
    </submittedName>
</protein>
<organism evidence="2 3">
    <name type="scientific">Proteiniphilum acetatigenes</name>
    <dbReference type="NCBI Taxonomy" id="294710"/>
    <lineage>
        <taxon>Bacteria</taxon>
        <taxon>Pseudomonadati</taxon>
        <taxon>Bacteroidota</taxon>
        <taxon>Bacteroidia</taxon>
        <taxon>Bacteroidales</taxon>
        <taxon>Dysgonomonadaceae</taxon>
        <taxon>Proteiniphilum</taxon>
    </lineage>
</organism>
<keyword evidence="2" id="KW-0808">Transferase</keyword>
<feature type="domain" description="Cyclodeaminase/cyclohydrolase" evidence="1">
    <location>
        <begin position="8"/>
        <end position="188"/>
    </location>
</feature>
<comment type="caution">
    <text evidence="2">The sequence shown here is derived from an EMBL/GenBank/DDBJ whole genome shotgun (WGS) entry which is preliminary data.</text>
</comment>
<dbReference type="Proteomes" id="UP000053860">
    <property type="component" value="Unassembled WGS sequence"/>
</dbReference>
<dbReference type="SUPFAM" id="SSF101262">
    <property type="entry name" value="Methenyltetrahydrofolate cyclohydrolase-like"/>
    <property type="match status" value="1"/>
</dbReference>
<reference evidence="3" key="1">
    <citation type="journal article" date="2015" name="MBio">
        <title>Genome-Resolved Metagenomic Analysis Reveals Roles for Candidate Phyla and Other Microbial Community Members in Biogeochemical Transformations in Oil Reservoirs.</title>
        <authorList>
            <person name="Hu P."/>
            <person name="Tom L."/>
            <person name="Singh A."/>
            <person name="Thomas B.C."/>
            <person name="Baker B.J."/>
            <person name="Piceno Y.M."/>
            <person name="Andersen G.L."/>
            <person name="Banfield J.F."/>
        </authorList>
    </citation>
    <scope>NUCLEOTIDE SEQUENCE [LARGE SCALE GENOMIC DNA]</scope>
</reference>
<dbReference type="InterPro" id="IPR036178">
    <property type="entry name" value="Formintransfe-cycloase-like_sf"/>
</dbReference>
<name>A0A101HKX7_9BACT</name>
<accession>A0A101HKX7</accession>
<dbReference type="PATRIC" id="fig|294710.3.peg.1621"/>
<proteinExistence type="predicted"/>
<dbReference type="EMBL" id="LGGN01000007">
    <property type="protein sequence ID" value="KUK78725.1"/>
    <property type="molecule type" value="Genomic_DNA"/>
</dbReference>
<evidence type="ECO:0000259" key="1">
    <source>
        <dbReference type="Pfam" id="PF04961"/>
    </source>
</evidence>
<dbReference type="Pfam" id="PF04961">
    <property type="entry name" value="FTCD_C"/>
    <property type="match status" value="1"/>
</dbReference>
<dbReference type="GO" id="GO:0016740">
    <property type="term" value="F:transferase activity"/>
    <property type="evidence" value="ECO:0007669"/>
    <property type="project" value="UniProtKB-KW"/>
</dbReference>
<gene>
    <name evidence="2" type="ORF">XD92_0091</name>
</gene>
<evidence type="ECO:0000313" key="2">
    <source>
        <dbReference type="EMBL" id="KUK78725.1"/>
    </source>
</evidence>
<dbReference type="InterPro" id="IPR007044">
    <property type="entry name" value="Cyclodeamin/CycHdrlase"/>
</dbReference>